<sequence length="294" mass="34753">MKTAKEYKLLKKIKDKDFDVENIHQYNLHILSGNRDLQFTVSDSSSGRCLLLEDYAISKVKSYKELVSILDSLFDEHELLKAGFWKSVKVGVKNNKFALVPSKLFDSSSIFDYLKLNCKVNNDTDQLLYYKHLKSDAVNCFAINKQLYQWFQSLYPNIEIGYVHQSSTLIEGVLGQLSNYPEDSIFLFVDRFKLHVISSRNNKLEYYNQFTIKKFEDYIKYIMLVFNGLKRSQQTTNVVLWGYIGKQSAHYHEFIKYIKHVSFGERPKFYSYGFVFDELQDHYFFDTYNLHLCE</sequence>
<reference evidence="1" key="1">
    <citation type="submission" date="2018-06" db="EMBL/GenBank/DDBJ databases">
        <authorList>
            <person name="Zhirakovskaya E."/>
        </authorList>
    </citation>
    <scope>NUCLEOTIDE SEQUENCE</scope>
</reference>
<name>A0A3B0UD02_9ZZZZ</name>
<dbReference type="AlphaFoldDB" id="A0A3B0UD02"/>
<dbReference type="InterPro" id="IPR024213">
    <property type="entry name" value="DUF3822"/>
</dbReference>
<evidence type="ECO:0008006" key="2">
    <source>
        <dbReference type="Google" id="ProtNLM"/>
    </source>
</evidence>
<accession>A0A3B0UD02</accession>
<evidence type="ECO:0000313" key="1">
    <source>
        <dbReference type="EMBL" id="VAW28851.1"/>
    </source>
</evidence>
<dbReference type="Pfam" id="PF12864">
    <property type="entry name" value="DUF3822"/>
    <property type="match status" value="1"/>
</dbReference>
<dbReference type="CDD" id="cd24013">
    <property type="entry name" value="ASKHA_ATPase_BT3980-like"/>
    <property type="match status" value="1"/>
</dbReference>
<dbReference type="EMBL" id="UOES01000468">
    <property type="protein sequence ID" value="VAW28851.1"/>
    <property type="molecule type" value="Genomic_DNA"/>
</dbReference>
<organism evidence="1">
    <name type="scientific">hydrothermal vent metagenome</name>
    <dbReference type="NCBI Taxonomy" id="652676"/>
    <lineage>
        <taxon>unclassified sequences</taxon>
        <taxon>metagenomes</taxon>
        <taxon>ecological metagenomes</taxon>
    </lineage>
</organism>
<proteinExistence type="predicted"/>
<dbReference type="Gene3D" id="3.30.420.250">
    <property type="match status" value="1"/>
</dbReference>
<protein>
    <recommendedName>
        <fullName evidence="2">DUF3822 domain-containing protein</fullName>
    </recommendedName>
</protein>
<dbReference type="Gene3D" id="3.30.420.260">
    <property type="match status" value="1"/>
</dbReference>
<gene>
    <name evidence="1" type="ORF">MNBD_BACTEROID06-1528</name>
</gene>